<keyword evidence="4" id="KW-0238">DNA-binding</keyword>
<dbReference type="AlphaFoldDB" id="A0A9P9WQ68"/>
<keyword evidence="2" id="KW-0862">Zinc</keyword>
<dbReference type="InterPro" id="IPR052360">
    <property type="entry name" value="Transcr_Regulatory_Proteins"/>
</dbReference>
<dbReference type="SMART" id="SM00066">
    <property type="entry name" value="GAL4"/>
    <property type="match status" value="1"/>
</dbReference>
<evidence type="ECO:0000256" key="6">
    <source>
        <dbReference type="ARBA" id="ARBA00023242"/>
    </source>
</evidence>
<keyword evidence="1" id="KW-0479">Metal-binding</keyword>
<name>A0A9P9WQ68_9PEZI</name>
<dbReference type="Gene3D" id="4.10.240.10">
    <property type="entry name" value="Zn(2)-C6 fungal-type DNA-binding domain"/>
    <property type="match status" value="1"/>
</dbReference>
<feature type="domain" description="Zn(2)-C6 fungal-type" evidence="7">
    <location>
        <begin position="7"/>
        <end position="35"/>
    </location>
</feature>
<dbReference type="InterPro" id="IPR001138">
    <property type="entry name" value="Zn2Cys6_DnaBD"/>
</dbReference>
<dbReference type="InterPro" id="IPR036864">
    <property type="entry name" value="Zn2-C6_fun-type_DNA-bd_sf"/>
</dbReference>
<dbReference type="GO" id="GO:0000981">
    <property type="term" value="F:DNA-binding transcription factor activity, RNA polymerase II-specific"/>
    <property type="evidence" value="ECO:0007669"/>
    <property type="project" value="InterPro"/>
</dbReference>
<dbReference type="SUPFAM" id="SSF57701">
    <property type="entry name" value="Zn2/Cys6 DNA-binding domain"/>
    <property type="match status" value="1"/>
</dbReference>
<evidence type="ECO:0000256" key="4">
    <source>
        <dbReference type="ARBA" id="ARBA00023125"/>
    </source>
</evidence>
<reference evidence="8" key="1">
    <citation type="submission" date="2021-03" db="EMBL/GenBank/DDBJ databases">
        <title>Revisited historic fungal species revealed as producer of novel bioactive compounds through whole genome sequencing and comparative genomics.</title>
        <authorList>
            <person name="Vignolle G.A."/>
            <person name="Hochenegger N."/>
            <person name="Mach R.L."/>
            <person name="Mach-Aigner A.R."/>
            <person name="Javad Rahimi M."/>
            <person name="Salim K.A."/>
            <person name="Chan C.M."/>
            <person name="Lim L.B.L."/>
            <person name="Cai F."/>
            <person name="Druzhinina I.S."/>
            <person name="U'Ren J.M."/>
            <person name="Derntl C."/>
        </authorList>
    </citation>
    <scope>NUCLEOTIDE SEQUENCE</scope>
    <source>
        <strain evidence="8">TUCIM 5799</strain>
    </source>
</reference>
<evidence type="ECO:0000256" key="1">
    <source>
        <dbReference type="ARBA" id="ARBA00022723"/>
    </source>
</evidence>
<dbReference type="PANTHER" id="PTHR36206">
    <property type="entry name" value="ASPERCRYPTIN BIOSYNTHESIS CLUSTER-SPECIFIC TRANSCRIPTION REGULATOR ATNN-RELATED"/>
    <property type="match status" value="1"/>
</dbReference>
<dbReference type="PANTHER" id="PTHR36206:SF12">
    <property type="entry name" value="ASPERCRYPTIN BIOSYNTHESIS CLUSTER-SPECIFIC TRANSCRIPTION REGULATOR ATNN-RELATED"/>
    <property type="match status" value="1"/>
</dbReference>
<sequence>MAKSRTGCLTCRKRKRKCDETRPECKACVSRNAKCGGYLRPVRWANGIASRGRFVGVNPGMMIPQPEMPIASAESAQTNIDLSSLGRMRPITKKERLAFDRFLAGGLHHICSARIYGWLAPFFDVMSRDSESIIVVAAALQTFLEDGLTVASLEHIDRALQVFRTELTTRGDKRGTATLLQAQPFTPYLRLITDVHNLGTLLENSISDSKLNPPVQHTLEVLGVMDLPTFVIGRTQPSMNLWTQIRGVTVADASPLMGEVEIVTGVPRSLLDIFARITQDDDMLAESQLWTWQGLVGNFLECHHWDSWRYAGILDIRRRRRLRGAPITHSNAIIPTNYPVSGTFPPTEVVLCRLLCSLEAMCRGLEAAEDKRQTSLHHGLLYPFATASLEFSTLSLHPTWQELMNNIRLRFLEISPTKFSSSLLELLDEARSSGDEKFDIEEAARGRNIEIALF</sequence>
<protein>
    <recommendedName>
        <fullName evidence="7">Zn(2)-C6 fungal-type domain-containing protein</fullName>
    </recommendedName>
</protein>
<keyword evidence="3" id="KW-0805">Transcription regulation</keyword>
<evidence type="ECO:0000313" key="9">
    <source>
        <dbReference type="Proteomes" id="UP000829685"/>
    </source>
</evidence>
<dbReference type="Pfam" id="PF00172">
    <property type="entry name" value="Zn_clus"/>
    <property type="match status" value="1"/>
</dbReference>
<dbReference type="Proteomes" id="UP000829685">
    <property type="component" value="Unassembled WGS sequence"/>
</dbReference>
<dbReference type="GO" id="GO:0008270">
    <property type="term" value="F:zinc ion binding"/>
    <property type="evidence" value="ECO:0007669"/>
    <property type="project" value="InterPro"/>
</dbReference>
<keyword evidence="6" id="KW-0539">Nucleus</keyword>
<gene>
    <name evidence="8" type="ORF">JX265_004596</name>
</gene>
<evidence type="ECO:0000259" key="7">
    <source>
        <dbReference type="PROSITE" id="PS50048"/>
    </source>
</evidence>
<dbReference type="GO" id="GO:0003677">
    <property type="term" value="F:DNA binding"/>
    <property type="evidence" value="ECO:0007669"/>
    <property type="project" value="UniProtKB-KW"/>
</dbReference>
<evidence type="ECO:0000256" key="3">
    <source>
        <dbReference type="ARBA" id="ARBA00023015"/>
    </source>
</evidence>
<keyword evidence="5" id="KW-0804">Transcription</keyword>
<keyword evidence="9" id="KW-1185">Reference proteome</keyword>
<dbReference type="CDD" id="cd00067">
    <property type="entry name" value="GAL4"/>
    <property type="match status" value="1"/>
</dbReference>
<accession>A0A9P9WQ68</accession>
<comment type="caution">
    <text evidence="8">The sequence shown here is derived from an EMBL/GenBank/DDBJ whole genome shotgun (WGS) entry which is preliminary data.</text>
</comment>
<evidence type="ECO:0000256" key="2">
    <source>
        <dbReference type="ARBA" id="ARBA00022833"/>
    </source>
</evidence>
<evidence type="ECO:0000313" key="8">
    <source>
        <dbReference type="EMBL" id="KAI1874388.1"/>
    </source>
</evidence>
<dbReference type="PROSITE" id="PS50048">
    <property type="entry name" value="ZN2_CY6_FUNGAL_2"/>
    <property type="match status" value="1"/>
</dbReference>
<organism evidence="8 9">
    <name type="scientific">Neoarthrinium moseri</name>
    <dbReference type="NCBI Taxonomy" id="1658444"/>
    <lineage>
        <taxon>Eukaryota</taxon>
        <taxon>Fungi</taxon>
        <taxon>Dikarya</taxon>
        <taxon>Ascomycota</taxon>
        <taxon>Pezizomycotina</taxon>
        <taxon>Sordariomycetes</taxon>
        <taxon>Xylariomycetidae</taxon>
        <taxon>Amphisphaeriales</taxon>
        <taxon>Apiosporaceae</taxon>
        <taxon>Neoarthrinium</taxon>
    </lineage>
</organism>
<evidence type="ECO:0000256" key="5">
    <source>
        <dbReference type="ARBA" id="ARBA00023163"/>
    </source>
</evidence>
<proteinExistence type="predicted"/>
<dbReference type="PROSITE" id="PS00463">
    <property type="entry name" value="ZN2_CY6_FUNGAL_1"/>
    <property type="match status" value="1"/>
</dbReference>
<dbReference type="EMBL" id="JAFIMR010000009">
    <property type="protein sequence ID" value="KAI1874388.1"/>
    <property type="molecule type" value="Genomic_DNA"/>
</dbReference>